<dbReference type="AlphaFoldDB" id="A0A067EQP1"/>
<name>A0A067EQP1_CITSI</name>
<keyword evidence="3" id="KW-1185">Reference proteome</keyword>
<proteinExistence type="predicted"/>
<dbReference type="EMBL" id="KK785018">
    <property type="protein sequence ID" value="KDO53206.1"/>
    <property type="molecule type" value="Genomic_DNA"/>
</dbReference>
<feature type="region of interest" description="Disordered" evidence="1">
    <location>
        <begin position="1"/>
        <end position="41"/>
    </location>
</feature>
<accession>A0A067EQP1</accession>
<reference evidence="2 3" key="1">
    <citation type="submission" date="2014-04" db="EMBL/GenBank/DDBJ databases">
        <authorList>
            <consortium name="International Citrus Genome Consortium"/>
            <person name="Gmitter F."/>
            <person name="Chen C."/>
            <person name="Farmerie W."/>
            <person name="Harkins T."/>
            <person name="Desany B."/>
            <person name="Mohiuddin M."/>
            <person name="Kodira C."/>
            <person name="Borodovsky M."/>
            <person name="Lomsadze A."/>
            <person name="Burns P."/>
            <person name="Jenkins J."/>
            <person name="Prochnik S."/>
            <person name="Shu S."/>
            <person name="Chapman J."/>
            <person name="Pitluck S."/>
            <person name="Schmutz J."/>
            <person name="Rokhsar D."/>
        </authorList>
    </citation>
    <scope>NUCLEOTIDE SEQUENCE</scope>
</reference>
<protein>
    <submittedName>
        <fullName evidence="2">Uncharacterized protein</fullName>
    </submittedName>
</protein>
<organism evidence="2 3">
    <name type="scientific">Citrus sinensis</name>
    <name type="common">Sweet orange</name>
    <name type="synonym">Citrus aurantium var. sinensis</name>
    <dbReference type="NCBI Taxonomy" id="2711"/>
    <lineage>
        <taxon>Eukaryota</taxon>
        <taxon>Viridiplantae</taxon>
        <taxon>Streptophyta</taxon>
        <taxon>Embryophyta</taxon>
        <taxon>Tracheophyta</taxon>
        <taxon>Spermatophyta</taxon>
        <taxon>Magnoliopsida</taxon>
        <taxon>eudicotyledons</taxon>
        <taxon>Gunneridae</taxon>
        <taxon>Pentapetalae</taxon>
        <taxon>rosids</taxon>
        <taxon>malvids</taxon>
        <taxon>Sapindales</taxon>
        <taxon>Rutaceae</taxon>
        <taxon>Aurantioideae</taxon>
        <taxon>Citrus</taxon>
    </lineage>
</organism>
<evidence type="ECO:0000313" key="2">
    <source>
        <dbReference type="EMBL" id="KDO53206.1"/>
    </source>
</evidence>
<gene>
    <name evidence="2" type="ORF">CISIN_1g038666mg</name>
</gene>
<sequence length="67" mass="7452">MPKTDPASYPSRVIPGPQRPDTVSQSGSYPVHNAKVRSESGPNGYFYHLYLGITLSNRIESQRVIAY</sequence>
<evidence type="ECO:0000256" key="1">
    <source>
        <dbReference type="SAM" id="MobiDB-lite"/>
    </source>
</evidence>
<dbReference type="Proteomes" id="UP000027120">
    <property type="component" value="Unassembled WGS sequence"/>
</dbReference>
<evidence type="ECO:0000313" key="3">
    <source>
        <dbReference type="Proteomes" id="UP000027120"/>
    </source>
</evidence>